<comment type="subunit">
    <text evidence="8">Homodimer.</text>
</comment>
<organism evidence="10 12">
    <name type="scientific">Legionella moravica</name>
    <dbReference type="NCBI Taxonomy" id="39962"/>
    <lineage>
        <taxon>Bacteria</taxon>
        <taxon>Pseudomonadati</taxon>
        <taxon>Pseudomonadota</taxon>
        <taxon>Gammaproteobacteria</taxon>
        <taxon>Legionellales</taxon>
        <taxon>Legionellaceae</taxon>
        <taxon>Legionella</taxon>
    </lineage>
</organism>
<dbReference type="STRING" id="39962.Lmor_0294"/>
<dbReference type="FunFam" id="3.40.50.300:FF:000292">
    <property type="entry name" value="ATP-dependent dethiobiotin synthetase BioD"/>
    <property type="match status" value="1"/>
</dbReference>
<name>A0A378JZC5_9GAMM</name>
<dbReference type="InterPro" id="IPR004472">
    <property type="entry name" value="DTB_synth_BioD"/>
</dbReference>
<dbReference type="GO" id="GO:0042803">
    <property type="term" value="F:protein homodimerization activity"/>
    <property type="evidence" value="ECO:0007669"/>
    <property type="project" value="UniProtKB-ARBA"/>
</dbReference>
<dbReference type="GO" id="GO:0000287">
    <property type="term" value="F:magnesium ion binding"/>
    <property type="evidence" value="ECO:0007669"/>
    <property type="project" value="UniProtKB-UniRule"/>
</dbReference>
<dbReference type="OrthoDB" id="9802097at2"/>
<dbReference type="GO" id="GO:0009102">
    <property type="term" value="P:biotin biosynthetic process"/>
    <property type="evidence" value="ECO:0007669"/>
    <property type="project" value="UniProtKB-UniRule"/>
</dbReference>
<keyword evidence="6 8" id="KW-0067">ATP-binding</keyword>
<keyword evidence="1 8" id="KW-0963">Cytoplasm</keyword>
<comment type="pathway">
    <text evidence="8">Cofactor biosynthesis; biotin biosynthesis; biotin from 7,8-diaminononanoate: step 1/2.</text>
</comment>
<evidence type="ECO:0000313" key="10">
    <source>
        <dbReference type="EMBL" id="STX62832.1"/>
    </source>
</evidence>
<dbReference type="HAMAP" id="MF_00336">
    <property type="entry name" value="BioD"/>
    <property type="match status" value="1"/>
</dbReference>
<dbReference type="EMBL" id="LNYN01000010">
    <property type="protein sequence ID" value="KTD38473.1"/>
    <property type="molecule type" value="Genomic_DNA"/>
</dbReference>
<feature type="binding site" evidence="8">
    <location>
        <position position="110"/>
    </location>
    <ligand>
        <name>Mg(2+)</name>
        <dbReference type="ChEBI" id="CHEBI:18420"/>
    </ligand>
</feature>
<dbReference type="InterPro" id="IPR027417">
    <property type="entry name" value="P-loop_NTPase"/>
</dbReference>
<dbReference type="GO" id="GO:0005524">
    <property type="term" value="F:ATP binding"/>
    <property type="evidence" value="ECO:0007669"/>
    <property type="project" value="UniProtKB-UniRule"/>
</dbReference>
<keyword evidence="11" id="KW-1185">Reference proteome</keyword>
<dbReference type="EMBL" id="UGOG01000001">
    <property type="protein sequence ID" value="STX62832.1"/>
    <property type="molecule type" value="Genomic_DNA"/>
</dbReference>
<reference evidence="10 12" key="2">
    <citation type="submission" date="2018-06" db="EMBL/GenBank/DDBJ databases">
        <authorList>
            <consortium name="Pathogen Informatics"/>
            <person name="Doyle S."/>
        </authorList>
    </citation>
    <scope>NUCLEOTIDE SEQUENCE [LARGE SCALE GENOMIC DNA]</scope>
    <source>
        <strain evidence="10 12">NCTC12239</strain>
    </source>
</reference>
<feature type="binding site" evidence="8">
    <location>
        <begin position="12"/>
        <end position="17"/>
    </location>
    <ligand>
        <name>ATP</name>
        <dbReference type="ChEBI" id="CHEBI:30616"/>
    </ligand>
</feature>
<evidence type="ECO:0000313" key="12">
    <source>
        <dbReference type="Proteomes" id="UP000254040"/>
    </source>
</evidence>
<comment type="cofactor">
    <cofactor evidence="8">
        <name>Mg(2+)</name>
        <dbReference type="ChEBI" id="CHEBI:18420"/>
    </cofactor>
</comment>
<comment type="subcellular location">
    <subcellularLocation>
        <location evidence="8">Cytoplasm</location>
    </subcellularLocation>
</comment>
<evidence type="ECO:0000256" key="4">
    <source>
        <dbReference type="ARBA" id="ARBA00022741"/>
    </source>
</evidence>
<reference evidence="9 11" key="1">
    <citation type="submission" date="2015-11" db="EMBL/GenBank/DDBJ databases">
        <title>Genomic analysis of 38 Legionella species identifies large and diverse effector repertoires.</title>
        <authorList>
            <person name="Burstein D."/>
            <person name="Amaro F."/>
            <person name="Zusman T."/>
            <person name="Lifshitz Z."/>
            <person name="Cohen O."/>
            <person name="Gilbert J.A."/>
            <person name="Pupko T."/>
            <person name="Shuman H.A."/>
            <person name="Segal G."/>
        </authorList>
    </citation>
    <scope>NUCLEOTIDE SEQUENCE [LARGE SCALE GENOMIC DNA]</scope>
    <source>
        <strain evidence="9 11">ATCC 43877</strain>
    </source>
</reference>
<feature type="binding site" evidence="8">
    <location>
        <position position="37"/>
    </location>
    <ligand>
        <name>substrate</name>
    </ligand>
</feature>
<dbReference type="NCBIfam" id="TIGR00347">
    <property type="entry name" value="bioD"/>
    <property type="match status" value="1"/>
</dbReference>
<keyword evidence="3 8" id="KW-0479">Metal-binding</keyword>
<dbReference type="GO" id="GO:0004141">
    <property type="term" value="F:dethiobiotin synthase activity"/>
    <property type="evidence" value="ECO:0007669"/>
    <property type="project" value="UniProtKB-UniRule"/>
</dbReference>
<dbReference type="CDD" id="cd03109">
    <property type="entry name" value="DTBS"/>
    <property type="match status" value="1"/>
</dbReference>
<feature type="binding site" evidence="8">
    <location>
        <position position="16"/>
    </location>
    <ligand>
        <name>Mg(2+)</name>
        <dbReference type="ChEBI" id="CHEBI:18420"/>
    </ligand>
</feature>
<comment type="caution">
    <text evidence="8">Lacks conserved residue(s) required for the propagation of feature annotation.</text>
</comment>
<dbReference type="PANTHER" id="PTHR43210:SF5">
    <property type="entry name" value="DETHIOBIOTIN SYNTHETASE"/>
    <property type="match status" value="1"/>
</dbReference>
<evidence type="ECO:0000313" key="11">
    <source>
        <dbReference type="Proteomes" id="UP000054985"/>
    </source>
</evidence>
<dbReference type="Proteomes" id="UP000254040">
    <property type="component" value="Unassembled WGS sequence"/>
</dbReference>
<dbReference type="PIRSF" id="PIRSF006755">
    <property type="entry name" value="DTB_synth"/>
    <property type="match status" value="1"/>
</dbReference>
<dbReference type="SUPFAM" id="SSF52540">
    <property type="entry name" value="P-loop containing nucleoside triphosphate hydrolases"/>
    <property type="match status" value="1"/>
</dbReference>
<keyword evidence="5 8" id="KW-0093">Biotin biosynthesis</keyword>
<dbReference type="EC" id="6.3.3.3" evidence="8"/>
<dbReference type="Pfam" id="PF13500">
    <property type="entry name" value="AAA_26"/>
    <property type="match status" value="1"/>
</dbReference>
<accession>A0A378JZC5</accession>
<evidence type="ECO:0000256" key="1">
    <source>
        <dbReference type="ARBA" id="ARBA00022490"/>
    </source>
</evidence>
<evidence type="ECO:0000256" key="2">
    <source>
        <dbReference type="ARBA" id="ARBA00022598"/>
    </source>
</evidence>
<dbReference type="PANTHER" id="PTHR43210">
    <property type="entry name" value="DETHIOBIOTIN SYNTHETASE"/>
    <property type="match status" value="1"/>
</dbReference>
<feature type="binding site" evidence="8">
    <location>
        <begin position="170"/>
        <end position="171"/>
    </location>
    <ligand>
        <name>ATP</name>
        <dbReference type="ChEBI" id="CHEBI:30616"/>
    </ligand>
</feature>
<feature type="active site" evidence="8">
    <location>
        <position position="33"/>
    </location>
</feature>
<keyword evidence="7 8" id="KW-0460">Magnesium</keyword>
<feature type="binding site" evidence="8">
    <location>
        <position position="50"/>
    </location>
    <ligand>
        <name>Mg(2+)</name>
        <dbReference type="ChEBI" id="CHEBI:18420"/>
    </ligand>
</feature>
<evidence type="ECO:0000256" key="6">
    <source>
        <dbReference type="ARBA" id="ARBA00022840"/>
    </source>
</evidence>
<sequence>MNRYFITGTDTDCGKTYVTRKLADFFTQSVAIKPVASGCLMNKNQLISSDAELLIHNSPLSMEQTNPWRFPLPVSPHLAADEVGANLNIHELADYCLNLEVQGAKTLFIEGAGGLMVPLTNQETWVDFLKVSEIPVVLVVGMQLGCINHALLTGLALQAHQIECAGWIANCLDPDMLLLEENIQTIKNLLKFPLLATLPYAGDLIDINLSSIKS</sequence>
<proteinExistence type="inferred from homology"/>
<dbReference type="Gene3D" id="3.40.50.300">
    <property type="entry name" value="P-loop containing nucleotide triphosphate hydrolases"/>
    <property type="match status" value="1"/>
</dbReference>
<dbReference type="Proteomes" id="UP000054985">
    <property type="component" value="Unassembled WGS sequence"/>
</dbReference>
<evidence type="ECO:0000256" key="3">
    <source>
        <dbReference type="ARBA" id="ARBA00022723"/>
    </source>
</evidence>
<protein>
    <recommendedName>
        <fullName evidence="8">ATP-dependent dethiobiotin synthetase BioD</fullName>
        <ecNumber evidence="8">6.3.3.3</ecNumber>
    </recommendedName>
    <alternativeName>
        <fullName evidence="8">DTB synthetase</fullName>
        <shortName evidence="8">DTBS</shortName>
    </alternativeName>
    <alternativeName>
        <fullName evidence="8">Dethiobiotin synthase</fullName>
    </alternativeName>
</protein>
<feature type="binding site" evidence="8">
    <location>
        <position position="50"/>
    </location>
    <ligand>
        <name>ATP</name>
        <dbReference type="ChEBI" id="CHEBI:30616"/>
    </ligand>
</feature>
<evidence type="ECO:0000256" key="5">
    <source>
        <dbReference type="ARBA" id="ARBA00022756"/>
    </source>
</evidence>
<dbReference type="UniPathway" id="UPA00078">
    <property type="reaction ID" value="UER00161"/>
</dbReference>
<comment type="similarity">
    <text evidence="8">Belongs to the dethiobiotin synthetase family.</text>
</comment>
<keyword evidence="4 8" id="KW-0547">Nucleotide-binding</keyword>
<comment type="function">
    <text evidence="8">Catalyzes a mechanistically unusual reaction, the ATP-dependent insertion of CO2 between the N7 and N8 nitrogen atoms of 7,8-diaminopelargonic acid (DAPA, also called 7,8-diammoniononanoate) to form a ureido ring.</text>
</comment>
<comment type="catalytic activity">
    <reaction evidence="8">
        <text>(7R,8S)-7,8-diammoniononanoate + CO2 + ATP = (4R,5S)-dethiobiotin + ADP + phosphate + 3 H(+)</text>
        <dbReference type="Rhea" id="RHEA:15805"/>
        <dbReference type="ChEBI" id="CHEBI:15378"/>
        <dbReference type="ChEBI" id="CHEBI:16526"/>
        <dbReference type="ChEBI" id="CHEBI:30616"/>
        <dbReference type="ChEBI" id="CHEBI:43474"/>
        <dbReference type="ChEBI" id="CHEBI:149469"/>
        <dbReference type="ChEBI" id="CHEBI:149473"/>
        <dbReference type="ChEBI" id="CHEBI:456216"/>
        <dbReference type="EC" id="6.3.3.3"/>
    </reaction>
</comment>
<dbReference type="RefSeq" id="WP_028384584.1">
    <property type="nucleotide sequence ID" value="NZ_CAAAJG010000041.1"/>
</dbReference>
<dbReference type="GO" id="GO:0005829">
    <property type="term" value="C:cytosol"/>
    <property type="evidence" value="ECO:0007669"/>
    <property type="project" value="TreeGrafter"/>
</dbReference>
<evidence type="ECO:0000313" key="9">
    <source>
        <dbReference type="EMBL" id="KTD38473.1"/>
    </source>
</evidence>
<dbReference type="AlphaFoldDB" id="A0A378JZC5"/>
<gene>
    <name evidence="8 10" type="primary">bioD</name>
    <name evidence="9" type="ORF">Lmor_0294</name>
    <name evidence="10" type="ORF">NCTC12239_01771</name>
</gene>
<evidence type="ECO:0000256" key="8">
    <source>
        <dbReference type="HAMAP-Rule" id="MF_00336"/>
    </source>
</evidence>
<evidence type="ECO:0000256" key="7">
    <source>
        <dbReference type="ARBA" id="ARBA00022842"/>
    </source>
</evidence>
<feature type="binding site" evidence="8">
    <location>
        <begin position="110"/>
        <end position="113"/>
    </location>
    <ligand>
        <name>ATP</name>
        <dbReference type="ChEBI" id="CHEBI:30616"/>
    </ligand>
</feature>
<keyword evidence="2 8" id="KW-0436">Ligase</keyword>